<reference evidence="2" key="1">
    <citation type="submission" date="2019-06" db="EMBL/GenBank/DDBJ databases">
        <title>Gordonia isolated from sludge of a wastewater treatment plant.</title>
        <authorList>
            <person name="Tamura T."/>
            <person name="Aoyama K."/>
            <person name="Kang Y."/>
            <person name="Saito S."/>
            <person name="Akiyama N."/>
            <person name="Yazawa K."/>
            <person name="Gonoi T."/>
            <person name="Mikami Y."/>
        </authorList>
    </citation>
    <scope>NUCLEOTIDE SEQUENCE [LARGE SCALE GENOMIC DNA]</scope>
    <source>
        <strain evidence="2">NBRC 107696</strain>
    </source>
</reference>
<evidence type="ECO:0000313" key="2">
    <source>
        <dbReference type="Proteomes" id="UP000444960"/>
    </source>
</evidence>
<gene>
    <name evidence="1" type="ORF">nbrc107696_19200</name>
</gene>
<dbReference type="AlphaFoldDB" id="A0A7I9V8B5"/>
<dbReference type="Proteomes" id="UP000444960">
    <property type="component" value="Unassembled WGS sequence"/>
</dbReference>
<proteinExistence type="predicted"/>
<name>A0A7I9V8B5_9ACTN</name>
<protein>
    <submittedName>
        <fullName evidence="1">Uncharacterized protein</fullName>
    </submittedName>
</protein>
<accession>A0A7I9V8B5</accession>
<dbReference type="OrthoDB" id="3214849at2"/>
<dbReference type="EMBL" id="BJOV01000003">
    <property type="protein sequence ID" value="GEE01474.1"/>
    <property type="molecule type" value="Genomic_DNA"/>
</dbReference>
<keyword evidence="2" id="KW-1185">Reference proteome</keyword>
<organism evidence="1 2">
    <name type="scientific">Gordonia spumicola</name>
    <dbReference type="NCBI Taxonomy" id="589161"/>
    <lineage>
        <taxon>Bacteria</taxon>
        <taxon>Bacillati</taxon>
        <taxon>Actinomycetota</taxon>
        <taxon>Actinomycetes</taxon>
        <taxon>Mycobacteriales</taxon>
        <taxon>Gordoniaceae</taxon>
        <taxon>Gordonia</taxon>
    </lineage>
</organism>
<evidence type="ECO:0000313" key="1">
    <source>
        <dbReference type="EMBL" id="GEE01474.1"/>
    </source>
</evidence>
<sequence length="89" mass="9760">MQGLAALLFPPVLMLFALAMERVQNGLDRLSVGRAHVEEFLETADETDVGNLAKDGMPAALDELRLRRDNDLCGDPVLPIEPESRTRAS</sequence>
<dbReference type="RefSeq" id="WP_161895261.1">
    <property type="nucleotide sequence ID" value="NZ_BJOV01000003.1"/>
</dbReference>
<comment type="caution">
    <text evidence="1">The sequence shown here is derived from an EMBL/GenBank/DDBJ whole genome shotgun (WGS) entry which is preliminary data.</text>
</comment>